<name>A0A0F9DQE1_9ZZZZ</name>
<protein>
    <submittedName>
        <fullName evidence="1">Uncharacterized protein</fullName>
    </submittedName>
</protein>
<comment type="caution">
    <text evidence="1">The sequence shown here is derived from an EMBL/GenBank/DDBJ whole genome shotgun (WGS) entry which is preliminary data.</text>
</comment>
<dbReference type="AlphaFoldDB" id="A0A0F9DQE1"/>
<gene>
    <name evidence="1" type="ORF">LCGC14_2249760</name>
</gene>
<dbReference type="EMBL" id="LAZR01030641">
    <property type="protein sequence ID" value="KKL56001.1"/>
    <property type="molecule type" value="Genomic_DNA"/>
</dbReference>
<evidence type="ECO:0000313" key="1">
    <source>
        <dbReference type="EMBL" id="KKL56001.1"/>
    </source>
</evidence>
<proteinExistence type="predicted"/>
<accession>A0A0F9DQE1</accession>
<reference evidence="1" key="1">
    <citation type="journal article" date="2015" name="Nature">
        <title>Complex archaea that bridge the gap between prokaryotes and eukaryotes.</title>
        <authorList>
            <person name="Spang A."/>
            <person name="Saw J.H."/>
            <person name="Jorgensen S.L."/>
            <person name="Zaremba-Niedzwiedzka K."/>
            <person name="Martijn J."/>
            <person name="Lind A.E."/>
            <person name="van Eijk R."/>
            <person name="Schleper C."/>
            <person name="Guy L."/>
            <person name="Ettema T.J."/>
        </authorList>
    </citation>
    <scope>NUCLEOTIDE SEQUENCE</scope>
</reference>
<organism evidence="1">
    <name type="scientific">marine sediment metagenome</name>
    <dbReference type="NCBI Taxonomy" id="412755"/>
    <lineage>
        <taxon>unclassified sequences</taxon>
        <taxon>metagenomes</taxon>
        <taxon>ecological metagenomes</taxon>
    </lineage>
</organism>
<sequence length="151" mass="17456">MVCSGCREKKENRIMDRRGNLINQERDNMEKHEKVHKEHLIRGISDSFLHYRKAKNAAKQVAEKMRDDFITTLTDDQKRIQIAELIGIFNYEEVSGGQKMLAPSQALAALWDIVHHVAYAQVVGEFKGLSEQVDTKYEELLENKINISWSP</sequence>